<organism evidence="1 2">
    <name type="scientific">Cordylochernes scorpioides</name>
    <dbReference type="NCBI Taxonomy" id="51811"/>
    <lineage>
        <taxon>Eukaryota</taxon>
        <taxon>Metazoa</taxon>
        <taxon>Ecdysozoa</taxon>
        <taxon>Arthropoda</taxon>
        <taxon>Chelicerata</taxon>
        <taxon>Arachnida</taxon>
        <taxon>Pseudoscorpiones</taxon>
        <taxon>Cheliferoidea</taxon>
        <taxon>Chernetidae</taxon>
        <taxon>Cordylochernes</taxon>
    </lineage>
</organism>
<dbReference type="PANTHER" id="PTHR46060">
    <property type="entry name" value="MARINER MOS1 TRANSPOSASE-LIKE PROTEIN"/>
    <property type="match status" value="1"/>
</dbReference>
<name>A0ABY6LMM6_9ARAC</name>
<dbReference type="Gene3D" id="3.30.420.10">
    <property type="entry name" value="Ribonuclease H-like superfamily/Ribonuclease H"/>
    <property type="match status" value="2"/>
</dbReference>
<dbReference type="InterPro" id="IPR036397">
    <property type="entry name" value="RNaseH_sf"/>
</dbReference>
<reference evidence="1 2" key="1">
    <citation type="submission" date="2022-01" db="EMBL/GenBank/DDBJ databases">
        <title>A chromosomal length assembly of Cordylochernes scorpioides.</title>
        <authorList>
            <person name="Zeh D."/>
            <person name="Zeh J."/>
        </authorList>
    </citation>
    <scope>NUCLEOTIDE SEQUENCE [LARGE SCALE GENOMIC DNA]</scope>
    <source>
        <strain evidence="1">IN4F17</strain>
        <tissue evidence="1">Whole Body</tissue>
    </source>
</reference>
<evidence type="ECO:0000313" key="2">
    <source>
        <dbReference type="Proteomes" id="UP001235939"/>
    </source>
</evidence>
<evidence type="ECO:0008006" key="3">
    <source>
        <dbReference type="Google" id="ProtNLM"/>
    </source>
</evidence>
<gene>
    <name evidence="1" type="ORF">LAZ67_21002244</name>
</gene>
<dbReference type="InterPro" id="IPR052709">
    <property type="entry name" value="Transposase-MT_Hybrid"/>
</dbReference>
<proteinExistence type="predicted"/>
<protein>
    <recommendedName>
        <fullName evidence="3">Transposase</fullName>
    </recommendedName>
</protein>
<sequence length="238" mass="27885">MKHGAFFLIHKPKNNHSNGTHQVLLGRRKFVLTNPKEKGITINKQAYKEILVRLRDAIIRKRNQLFKSKQWKLLHDNVPAHRAIIFQDYLAKHSVSVLPHPPYSPDIAPCDFFFFSKLKMTLKGRRFSSSSEVIENATVELNKLRKIDFELAFQQLFSHWKKNKPTPRNQLFKSKQWKLLHDNVPAHRAIIFQDYLAKHSVSVLPHPPYSPDIAPCDFFFFSKLKMTLKGGAFHRHQK</sequence>
<dbReference type="EMBL" id="CP092883">
    <property type="protein sequence ID" value="UYV82454.1"/>
    <property type="molecule type" value="Genomic_DNA"/>
</dbReference>
<evidence type="ECO:0000313" key="1">
    <source>
        <dbReference type="EMBL" id="UYV82454.1"/>
    </source>
</evidence>
<accession>A0ABY6LMM6</accession>
<keyword evidence="2" id="KW-1185">Reference proteome</keyword>
<dbReference type="PANTHER" id="PTHR46060:SF1">
    <property type="entry name" value="MARINER MOS1 TRANSPOSASE-LIKE PROTEIN"/>
    <property type="match status" value="1"/>
</dbReference>
<dbReference type="Proteomes" id="UP001235939">
    <property type="component" value="Chromosome 21"/>
</dbReference>